<evidence type="ECO:0000313" key="2">
    <source>
        <dbReference type="Proteomes" id="UP001596050"/>
    </source>
</evidence>
<gene>
    <name evidence="1" type="ORF">ACFPN5_00745</name>
</gene>
<sequence length="93" mass="9703">MKIRATMGGGFAGLARQVELDTACIAGGRDLEALLHRVDFFGAPPPCAVGADLPRWEITVEDGGRCKSVVLADDGSLGATEWQGLLAHLRGAV</sequence>
<dbReference type="RefSeq" id="WP_379779084.1">
    <property type="nucleotide sequence ID" value="NZ_JBHSMU010000003.1"/>
</dbReference>
<evidence type="ECO:0000313" key="1">
    <source>
        <dbReference type="EMBL" id="MFC5458332.1"/>
    </source>
</evidence>
<reference evidence="2" key="1">
    <citation type="journal article" date="2019" name="Int. J. Syst. Evol. Microbiol.">
        <title>The Global Catalogue of Microorganisms (GCM) 10K type strain sequencing project: providing services to taxonomists for standard genome sequencing and annotation.</title>
        <authorList>
            <consortium name="The Broad Institute Genomics Platform"/>
            <consortium name="The Broad Institute Genome Sequencing Center for Infectious Disease"/>
            <person name="Wu L."/>
            <person name="Ma J."/>
        </authorList>
    </citation>
    <scope>NUCLEOTIDE SEQUENCE [LARGE SCALE GENOMIC DNA]</scope>
    <source>
        <strain evidence="2">KACC 12649</strain>
    </source>
</reference>
<dbReference type="Pfam" id="PF20242">
    <property type="entry name" value="Emfourin"/>
    <property type="match status" value="1"/>
</dbReference>
<dbReference type="InterPro" id="IPR049457">
    <property type="entry name" value="Emfourin"/>
</dbReference>
<proteinExistence type="predicted"/>
<keyword evidence="2" id="KW-1185">Reference proteome</keyword>
<protein>
    <submittedName>
        <fullName evidence="1">Protealysin inhibitor emfourin</fullName>
    </submittedName>
</protein>
<accession>A0ABW0L0N3</accession>
<name>A0ABW0L0N3_9BURK</name>
<dbReference type="Proteomes" id="UP001596050">
    <property type="component" value="Unassembled WGS sequence"/>
</dbReference>
<organism evidence="1 2">
    <name type="scientific">Massilia niabensis</name>
    <dbReference type="NCBI Taxonomy" id="544910"/>
    <lineage>
        <taxon>Bacteria</taxon>
        <taxon>Pseudomonadati</taxon>
        <taxon>Pseudomonadota</taxon>
        <taxon>Betaproteobacteria</taxon>
        <taxon>Burkholderiales</taxon>
        <taxon>Oxalobacteraceae</taxon>
        <taxon>Telluria group</taxon>
        <taxon>Massilia</taxon>
    </lineage>
</organism>
<dbReference type="EMBL" id="JBHSMU010000003">
    <property type="protein sequence ID" value="MFC5458332.1"/>
    <property type="molecule type" value="Genomic_DNA"/>
</dbReference>
<comment type="caution">
    <text evidence="1">The sequence shown here is derived from an EMBL/GenBank/DDBJ whole genome shotgun (WGS) entry which is preliminary data.</text>
</comment>